<name>A0ABW5RZF3_9BACL</name>
<dbReference type="Gene3D" id="3.40.50.10810">
    <property type="entry name" value="Tandem AAA-ATPase domain"/>
    <property type="match status" value="1"/>
</dbReference>
<dbReference type="SUPFAM" id="SSF52540">
    <property type="entry name" value="P-loop containing nucleoside triphosphate hydrolases"/>
    <property type="match status" value="2"/>
</dbReference>
<dbReference type="Pfam" id="PF00176">
    <property type="entry name" value="SNF2-rel_dom"/>
    <property type="match status" value="1"/>
</dbReference>
<evidence type="ECO:0000313" key="2">
    <source>
        <dbReference type="EMBL" id="MFD2692468.1"/>
    </source>
</evidence>
<dbReference type="RefSeq" id="WP_253059601.1">
    <property type="nucleotide sequence ID" value="NZ_JAMXWM010000004.1"/>
</dbReference>
<organism evidence="2 3">
    <name type="scientific">Sporolactobacillus shoreicorticis</name>
    <dbReference type="NCBI Taxonomy" id="1923877"/>
    <lineage>
        <taxon>Bacteria</taxon>
        <taxon>Bacillati</taxon>
        <taxon>Bacillota</taxon>
        <taxon>Bacilli</taxon>
        <taxon>Bacillales</taxon>
        <taxon>Sporolactobacillaceae</taxon>
        <taxon>Sporolactobacillus</taxon>
    </lineage>
</organism>
<proteinExistence type="predicted"/>
<dbReference type="SMART" id="SM00487">
    <property type="entry name" value="DEXDc"/>
    <property type="match status" value="1"/>
</dbReference>
<dbReference type="Gene3D" id="3.40.50.300">
    <property type="entry name" value="P-loop containing nucleotide triphosphate hydrolases"/>
    <property type="match status" value="1"/>
</dbReference>
<dbReference type="InterPro" id="IPR000330">
    <property type="entry name" value="SNF2_N"/>
</dbReference>
<dbReference type="Pfam" id="PF00271">
    <property type="entry name" value="Helicase_C"/>
    <property type="match status" value="1"/>
</dbReference>
<dbReference type="InterPro" id="IPR001650">
    <property type="entry name" value="Helicase_C-like"/>
</dbReference>
<feature type="domain" description="Helicase ATP-binding" evidence="1">
    <location>
        <begin position="24"/>
        <end position="179"/>
    </location>
</feature>
<dbReference type="PROSITE" id="PS51192">
    <property type="entry name" value="HELICASE_ATP_BIND_1"/>
    <property type="match status" value="1"/>
</dbReference>
<dbReference type="Proteomes" id="UP001597399">
    <property type="component" value="Unassembled WGS sequence"/>
</dbReference>
<dbReference type="InterPro" id="IPR027417">
    <property type="entry name" value="P-loop_NTPase"/>
</dbReference>
<comment type="caution">
    <text evidence="2">The sequence shown here is derived from an EMBL/GenBank/DDBJ whole genome shotgun (WGS) entry which is preliminary data.</text>
</comment>
<protein>
    <submittedName>
        <fullName evidence="2">SNF2-related protein</fullName>
    </submittedName>
</protein>
<sequence length="455" mass="51916">MKYKAHAYQEYSTNWIIDHTASGLLLDMGMGKTVSTLTAVWQLLFDYFDSVKVLVIAPKRVAEDTWSREAEKWDHTKNLRVAKVLGNLQHRIQALAEPADIYVTNRENVVWLVDHYKTKWPFDTVVIDELSSFKSSKAKRFRALKKVRPLIHRIIGLTGTPAPNSLLDLWPQIYLLDGGERLGKTVTAYRQKYFEPDKRSQHIVFSWRLKPGAEQQIYSAISDICVSMKASDYLQLPKRVDNVVELELNKSEQKRYKQLERDLLLPFANGDIVANTAAVLSNKLLQYANGAIYNENGEVQELHSVKLDALEQIVEEANGQPILVFYQYKHDLERIKARFKQARELENSQTIANWNAGKIEMLLVHPASAGHGLNMQDGGHIIVWFSMLWSLEQYLQANARLDRQGQKESVIVHHLVAKGTIDEQALNVLQQKAGGQEALLEAVKARLKEVAKHDD</sequence>
<evidence type="ECO:0000259" key="1">
    <source>
        <dbReference type="PROSITE" id="PS51192"/>
    </source>
</evidence>
<evidence type="ECO:0000313" key="3">
    <source>
        <dbReference type="Proteomes" id="UP001597399"/>
    </source>
</evidence>
<gene>
    <name evidence="2" type="ORF">ACFSUE_02255</name>
</gene>
<dbReference type="InterPro" id="IPR014001">
    <property type="entry name" value="Helicase_ATP-bd"/>
</dbReference>
<keyword evidence="3" id="KW-1185">Reference proteome</keyword>
<dbReference type="CDD" id="cd18013">
    <property type="entry name" value="DEXQc_bact_SNF2"/>
    <property type="match status" value="1"/>
</dbReference>
<accession>A0ABW5RZF3</accession>
<dbReference type="InterPro" id="IPR038718">
    <property type="entry name" value="SNF2-like_sf"/>
</dbReference>
<reference evidence="3" key="1">
    <citation type="journal article" date="2019" name="Int. J. Syst. Evol. Microbiol.">
        <title>The Global Catalogue of Microorganisms (GCM) 10K type strain sequencing project: providing services to taxonomists for standard genome sequencing and annotation.</title>
        <authorList>
            <consortium name="The Broad Institute Genomics Platform"/>
            <consortium name="The Broad Institute Genome Sequencing Center for Infectious Disease"/>
            <person name="Wu L."/>
            <person name="Ma J."/>
        </authorList>
    </citation>
    <scope>NUCLEOTIDE SEQUENCE [LARGE SCALE GENOMIC DNA]</scope>
    <source>
        <strain evidence="3">TISTR 2466</strain>
    </source>
</reference>
<dbReference type="PANTHER" id="PTHR10799">
    <property type="entry name" value="SNF2/RAD54 HELICASE FAMILY"/>
    <property type="match status" value="1"/>
</dbReference>
<dbReference type="EMBL" id="JBHUMQ010000003">
    <property type="protein sequence ID" value="MFD2692468.1"/>
    <property type="molecule type" value="Genomic_DNA"/>
</dbReference>